<evidence type="ECO:0000313" key="2">
    <source>
        <dbReference type="EMBL" id="KAF7139711.1"/>
    </source>
</evidence>
<comment type="caution">
    <text evidence="3">The sequence shown here is derived from an EMBL/GenBank/DDBJ whole genome shotgun (WGS) entry which is preliminary data.</text>
</comment>
<proteinExistence type="predicted"/>
<feature type="region of interest" description="Disordered" evidence="1">
    <location>
        <begin position="119"/>
        <end position="154"/>
    </location>
</feature>
<name>A0A8H6QKD4_9EURO</name>
<dbReference type="AlphaFoldDB" id="A0A8H6QKD4"/>
<dbReference type="EMBL" id="JACBAF010001609">
    <property type="protein sequence ID" value="KAF7174288.1"/>
    <property type="molecule type" value="Genomic_DNA"/>
</dbReference>
<dbReference type="Proteomes" id="UP000630445">
    <property type="component" value="Unassembled WGS sequence"/>
</dbReference>
<keyword evidence="4" id="KW-1185">Reference proteome</keyword>
<protein>
    <submittedName>
        <fullName evidence="3">Uncharacterized protein</fullName>
    </submittedName>
</protein>
<evidence type="ECO:0000313" key="3">
    <source>
        <dbReference type="EMBL" id="KAF7174288.1"/>
    </source>
</evidence>
<evidence type="ECO:0000313" key="4">
    <source>
        <dbReference type="Proteomes" id="UP000630445"/>
    </source>
</evidence>
<dbReference type="OrthoDB" id="4497138at2759"/>
<dbReference type="Proteomes" id="UP000662466">
    <property type="component" value="Unassembled WGS sequence"/>
</dbReference>
<accession>A0A8H6QKD4</accession>
<organism evidence="3 5">
    <name type="scientific">Aspergillus hiratsukae</name>
    <dbReference type="NCBI Taxonomy" id="1194566"/>
    <lineage>
        <taxon>Eukaryota</taxon>
        <taxon>Fungi</taxon>
        <taxon>Dikarya</taxon>
        <taxon>Ascomycota</taxon>
        <taxon>Pezizomycotina</taxon>
        <taxon>Eurotiomycetes</taxon>
        <taxon>Eurotiomycetidae</taxon>
        <taxon>Eurotiales</taxon>
        <taxon>Aspergillaceae</taxon>
        <taxon>Aspergillus</taxon>
        <taxon>Aspergillus subgen. Fumigati</taxon>
    </lineage>
</organism>
<feature type="compositionally biased region" description="Acidic residues" evidence="1">
    <location>
        <begin position="122"/>
        <end position="154"/>
    </location>
</feature>
<gene>
    <name evidence="2" type="ORF">CNMCM5793_007505</name>
    <name evidence="3" type="ORF">CNMCM6106_008503</name>
</gene>
<reference evidence="3" key="1">
    <citation type="submission" date="2020-06" db="EMBL/GenBank/DDBJ databases">
        <title>Draft genome sequences of strains closely related to Aspergillus parafelis and Aspergillus hiratsukae.</title>
        <authorList>
            <person name="Dos Santos R.A.C."/>
            <person name="Rivero-Menendez O."/>
            <person name="Steenwyk J.L."/>
            <person name="Mead M.E."/>
            <person name="Goldman G.H."/>
            <person name="Alastruey-Izquierdo A."/>
            <person name="Rokas A."/>
        </authorList>
    </citation>
    <scope>NUCLEOTIDE SEQUENCE</scope>
    <source>
        <strain evidence="2">CNM-CM5793</strain>
        <strain evidence="3">CNM-CM6106</strain>
    </source>
</reference>
<evidence type="ECO:0000313" key="5">
    <source>
        <dbReference type="Proteomes" id="UP000662466"/>
    </source>
</evidence>
<sequence length="216" mass="24641">MLANEYVPAYPSRLHIKTQNDNQSSNSNPNSNEVENEIENEMIKGFIQQHTLTKLAARTYRRWFHIRGVFLRGVPGSEKVLVSCEDGEIEFGEGERMNWWTLWRRRLWIEMLDTVPGGWDVSEAEGEQEADEEGYLGDSEEMSEDDEEDEEEWDVGEDEKLLADCPVAMHEVKTQTVTETKEEGGSYVAFVGHLEDSRSMASLILGISGVEMDDSK</sequence>
<dbReference type="EMBL" id="JACBAD010001565">
    <property type="protein sequence ID" value="KAF7139711.1"/>
    <property type="molecule type" value="Genomic_DNA"/>
</dbReference>
<evidence type="ECO:0000256" key="1">
    <source>
        <dbReference type="SAM" id="MobiDB-lite"/>
    </source>
</evidence>